<organism evidence="1 2">
    <name type="scientific">Candidatus Roizmanbacteria bacterium GW2011_GWA2_32_13</name>
    <dbReference type="NCBI Taxonomy" id="1618475"/>
    <lineage>
        <taxon>Bacteria</taxon>
        <taxon>Candidatus Roizmaniibacteriota</taxon>
    </lineage>
</organism>
<protein>
    <submittedName>
        <fullName evidence="1">Uncharacterized protein</fullName>
    </submittedName>
</protein>
<feature type="non-terminal residue" evidence="1">
    <location>
        <position position="1"/>
    </location>
</feature>
<accession>A0A0G0BBM5</accession>
<name>A0A0G0BBM5_9BACT</name>
<dbReference type="AlphaFoldDB" id="A0A0G0BBM5"/>
<comment type="caution">
    <text evidence="1">The sequence shown here is derived from an EMBL/GenBank/DDBJ whole genome shotgun (WGS) entry which is preliminary data.</text>
</comment>
<proteinExistence type="predicted"/>
<evidence type="ECO:0000313" key="1">
    <source>
        <dbReference type="EMBL" id="KKP36200.1"/>
    </source>
</evidence>
<evidence type="ECO:0000313" key="2">
    <source>
        <dbReference type="Proteomes" id="UP000034349"/>
    </source>
</evidence>
<gene>
    <name evidence="1" type="ORF">UR23_C0025G0007</name>
</gene>
<dbReference type="EMBL" id="LBOK01000025">
    <property type="protein sequence ID" value="KKP36200.1"/>
    <property type="molecule type" value="Genomic_DNA"/>
</dbReference>
<reference evidence="1 2" key="1">
    <citation type="journal article" date="2015" name="Nature">
        <title>rRNA introns, odd ribosomes, and small enigmatic genomes across a large radiation of phyla.</title>
        <authorList>
            <person name="Brown C.T."/>
            <person name="Hug L.A."/>
            <person name="Thomas B.C."/>
            <person name="Sharon I."/>
            <person name="Castelle C.J."/>
            <person name="Singh A."/>
            <person name="Wilkins M.J."/>
            <person name="Williams K.H."/>
            <person name="Banfield J.F."/>
        </authorList>
    </citation>
    <scope>NUCLEOTIDE SEQUENCE [LARGE SCALE GENOMIC DNA]</scope>
</reference>
<dbReference type="Proteomes" id="UP000034349">
    <property type="component" value="Unassembled WGS sequence"/>
</dbReference>
<sequence>AVMAEIDSPVPHMLAGKNLFVYNRYKDNFSWRVILDNGLRVDIEDDLPAESVSQLLDSLKQAVDERETYIKKESNGVPIPSKLVRKGI</sequence>